<keyword evidence="4" id="KW-1185">Reference proteome</keyword>
<dbReference type="InterPro" id="IPR000477">
    <property type="entry name" value="RT_dom"/>
</dbReference>
<protein>
    <recommendedName>
        <fullName evidence="2">Reverse transcriptase domain-containing protein</fullName>
    </recommendedName>
</protein>
<dbReference type="OrthoDB" id="6147003at2759"/>
<dbReference type="Gene3D" id="3.30.70.270">
    <property type="match status" value="1"/>
</dbReference>
<evidence type="ECO:0000259" key="2">
    <source>
        <dbReference type="Pfam" id="PF00078"/>
    </source>
</evidence>
<dbReference type="Gene3D" id="3.10.10.10">
    <property type="entry name" value="HIV Type 1 Reverse Transcriptase, subunit A, domain 1"/>
    <property type="match status" value="1"/>
</dbReference>
<reference evidence="3" key="1">
    <citation type="submission" date="2018-11" db="EMBL/GenBank/DDBJ databases">
        <authorList>
            <person name="Alioto T."/>
            <person name="Alioto T."/>
        </authorList>
    </citation>
    <scope>NUCLEOTIDE SEQUENCE</scope>
</reference>
<feature type="compositionally biased region" description="Basic and acidic residues" evidence="1">
    <location>
        <begin position="366"/>
        <end position="377"/>
    </location>
</feature>
<proteinExistence type="predicted"/>
<dbReference type="InterPro" id="IPR043128">
    <property type="entry name" value="Rev_trsase/Diguanyl_cyclase"/>
</dbReference>
<dbReference type="Pfam" id="PF00078">
    <property type="entry name" value="RVT_1"/>
    <property type="match status" value="1"/>
</dbReference>
<evidence type="ECO:0000313" key="4">
    <source>
        <dbReference type="Proteomes" id="UP000596742"/>
    </source>
</evidence>
<dbReference type="Proteomes" id="UP000596742">
    <property type="component" value="Unassembled WGS sequence"/>
</dbReference>
<gene>
    <name evidence="3" type="ORF">MGAL_10B003169</name>
</gene>
<evidence type="ECO:0000256" key="1">
    <source>
        <dbReference type="SAM" id="MobiDB-lite"/>
    </source>
</evidence>
<dbReference type="EMBL" id="UYJE01008030">
    <property type="protein sequence ID" value="VDI60377.1"/>
    <property type="molecule type" value="Genomic_DNA"/>
</dbReference>
<dbReference type="AlphaFoldDB" id="A0A8B6G8M7"/>
<dbReference type="SUPFAM" id="SSF56672">
    <property type="entry name" value="DNA/RNA polymerases"/>
    <property type="match status" value="1"/>
</dbReference>
<organism evidence="3 4">
    <name type="scientific">Mytilus galloprovincialis</name>
    <name type="common">Mediterranean mussel</name>
    <dbReference type="NCBI Taxonomy" id="29158"/>
    <lineage>
        <taxon>Eukaryota</taxon>
        <taxon>Metazoa</taxon>
        <taxon>Spiralia</taxon>
        <taxon>Lophotrochozoa</taxon>
        <taxon>Mollusca</taxon>
        <taxon>Bivalvia</taxon>
        <taxon>Autobranchia</taxon>
        <taxon>Pteriomorphia</taxon>
        <taxon>Mytilida</taxon>
        <taxon>Mytiloidea</taxon>
        <taxon>Mytilidae</taxon>
        <taxon>Mytilinae</taxon>
        <taxon>Mytilus</taxon>
    </lineage>
</organism>
<dbReference type="InterPro" id="IPR043502">
    <property type="entry name" value="DNA/RNA_pol_sf"/>
</dbReference>
<dbReference type="PANTHER" id="PTHR47331">
    <property type="entry name" value="PHD-TYPE DOMAIN-CONTAINING PROTEIN"/>
    <property type="match status" value="1"/>
</dbReference>
<feature type="region of interest" description="Disordered" evidence="1">
    <location>
        <begin position="366"/>
        <end position="409"/>
    </location>
</feature>
<feature type="compositionally biased region" description="Low complexity" evidence="1">
    <location>
        <begin position="383"/>
        <end position="393"/>
    </location>
</feature>
<sequence>MTLVNFLTIRGLIKKQETIDQLNEKIVEELSEEEVSEEIEEADRYTYDIEMAVTKLSKIIKESEITDKQSSKSLLNPNAHEFINYTNHQESQPQPSFMHANTSAMYHKLPKLNLPTFGGNMLEWQPFWDSFSAAVHDNLSLNDVQKFNYLKFGEATQCIAGLQITNTNYGQALHVLKQRFGQPHKIVQTYMQSLISLPSPTSNITHLKKFYDSMENYIRGLESIGESHESFGSLLVPIILNKLPGNIRENMVRAHGGDHWNLPSLRQAIQHEITIKEAGQSVNGDDIEPNYTPTSAFFTGVHAPLACKNVMEIEDRKRIVKEKQACFNCLGNHRVADCKSDKTCKNCNKRHHTSICSKNETHLYTKSKDSSTSKPDTDAAVASMHSSTSSSLDRSCRQDSESPSLNDCLSSTPPQLNKLTDILTRFRYGKYALTTDIEKAFLQIGLDEEDRDSTRFFWLRDPSNPKSELETYRFKVILFGATCSPFILNATLLKHLSTVTSATAEILKRDLYVDNVLTSVNTEEAALNFFEESRELMTNAGFNLRTWKSNSNQLSNEATKANVLDKDSETKILGMRWDAKSDILTFAKLNEDHSNPADLQTRGISSTQFKESTLWMQGPSWISDENSWPTWTPQVKQETLLLTTTDDSEKIKPCVLNGISKIIDLSRFSSLKKLLRVTCYVFKFVNICKSKRPYNLRKYARHGKDITKDEIDRATRTWITDIQNEKFSSEKEQLANPSHDKNLPLVRQLRLFIDTEGVIRCAGRIHNSQLDDSAKFPVLLPKKNQFTDLIILNAHLQMLHSGAGQTITQIRQSYWIPSIRQCVNHIG</sequence>
<dbReference type="Pfam" id="PF03564">
    <property type="entry name" value="DUF1759"/>
    <property type="match status" value="1"/>
</dbReference>
<dbReference type="InterPro" id="IPR005312">
    <property type="entry name" value="DUF1759"/>
</dbReference>
<name>A0A8B6G8M7_MYTGA</name>
<evidence type="ECO:0000313" key="3">
    <source>
        <dbReference type="EMBL" id="VDI60377.1"/>
    </source>
</evidence>
<accession>A0A8B6G8M7</accession>
<comment type="caution">
    <text evidence="3">The sequence shown here is derived from an EMBL/GenBank/DDBJ whole genome shotgun (WGS) entry which is preliminary data.</text>
</comment>
<feature type="domain" description="Reverse transcriptase" evidence="2">
    <location>
        <begin position="420"/>
        <end position="575"/>
    </location>
</feature>